<keyword evidence="2" id="KW-1185">Reference proteome</keyword>
<dbReference type="Proteomes" id="UP000654075">
    <property type="component" value="Unassembled WGS sequence"/>
</dbReference>
<accession>A0A813HIA3</accession>
<reference evidence="1" key="1">
    <citation type="submission" date="2021-02" db="EMBL/GenBank/DDBJ databases">
        <authorList>
            <person name="Dougan E. K."/>
            <person name="Rhodes N."/>
            <person name="Thang M."/>
            <person name="Chan C."/>
        </authorList>
    </citation>
    <scope>NUCLEOTIDE SEQUENCE</scope>
</reference>
<name>A0A813HIA3_POLGL</name>
<evidence type="ECO:0000313" key="2">
    <source>
        <dbReference type="Proteomes" id="UP000654075"/>
    </source>
</evidence>
<organism evidence="1 2">
    <name type="scientific">Polarella glacialis</name>
    <name type="common">Dinoflagellate</name>
    <dbReference type="NCBI Taxonomy" id="89957"/>
    <lineage>
        <taxon>Eukaryota</taxon>
        <taxon>Sar</taxon>
        <taxon>Alveolata</taxon>
        <taxon>Dinophyceae</taxon>
        <taxon>Suessiales</taxon>
        <taxon>Suessiaceae</taxon>
        <taxon>Polarella</taxon>
    </lineage>
</organism>
<feature type="non-terminal residue" evidence="1">
    <location>
        <position position="1"/>
    </location>
</feature>
<dbReference type="AlphaFoldDB" id="A0A813HIA3"/>
<gene>
    <name evidence="1" type="ORF">PGLA1383_LOCUS52690</name>
</gene>
<sequence>MSLQAASSSPHSLLGRFVEIIGDYGTVRSLSDEDKLSLLPAGGDVKGHRAQVLGWAPDDREKYLVRTFSDVLVLVAPDALREFTPKSGEDGDFDVAWPDQGREEAFSKEVASHLLQKGFCVVQCFLQPQVQHAARASAQQQTGWKRLIKELEPAYLGREPLGK</sequence>
<protein>
    <submittedName>
        <fullName evidence="1">Uncharacterized protein</fullName>
    </submittedName>
</protein>
<comment type="caution">
    <text evidence="1">The sequence shown here is derived from an EMBL/GenBank/DDBJ whole genome shotgun (WGS) entry which is preliminary data.</text>
</comment>
<evidence type="ECO:0000313" key="1">
    <source>
        <dbReference type="EMBL" id="CAE8637322.1"/>
    </source>
</evidence>
<dbReference type="EMBL" id="CAJNNV010031678">
    <property type="protein sequence ID" value="CAE8637322.1"/>
    <property type="molecule type" value="Genomic_DNA"/>
</dbReference>
<proteinExistence type="predicted"/>